<evidence type="ECO:0000313" key="2">
    <source>
        <dbReference type="Proteomes" id="UP000712007"/>
    </source>
</evidence>
<organism evidence="1 2">
    <name type="scientific">Candidatus Aphodosoma intestinipullorum</name>
    <dbReference type="NCBI Taxonomy" id="2840674"/>
    <lineage>
        <taxon>Bacteria</taxon>
        <taxon>Pseudomonadati</taxon>
        <taxon>Bacteroidota</taxon>
        <taxon>Bacteroidia</taxon>
        <taxon>Bacteroidales</taxon>
        <taxon>Candidatus Aphodosoma</taxon>
    </lineage>
</organism>
<comment type="caution">
    <text evidence="1">The sequence shown here is derived from an EMBL/GenBank/DDBJ whole genome shotgun (WGS) entry which is preliminary data.</text>
</comment>
<name>A0A940IE64_9BACT</name>
<dbReference type="Proteomes" id="UP000712007">
    <property type="component" value="Unassembled WGS sequence"/>
</dbReference>
<gene>
    <name evidence="1" type="ORF">IAC51_05005</name>
</gene>
<evidence type="ECO:0000313" key="1">
    <source>
        <dbReference type="EMBL" id="MBO8439993.1"/>
    </source>
</evidence>
<reference evidence="1" key="2">
    <citation type="journal article" date="2021" name="PeerJ">
        <title>Extensive microbial diversity within the chicken gut microbiome revealed by metagenomics and culture.</title>
        <authorList>
            <person name="Gilroy R."/>
            <person name="Ravi A."/>
            <person name="Getino M."/>
            <person name="Pursley I."/>
            <person name="Horton D.L."/>
            <person name="Alikhan N.F."/>
            <person name="Baker D."/>
            <person name="Gharbi K."/>
            <person name="Hall N."/>
            <person name="Watson M."/>
            <person name="Adriaenssens E.M."/>
            <person name="Foster-Nyarko E."/>
            <person name="Jarju S."/>
            <person name="Secka A."/>
            <person name="Antonio M."/>
            <person name="Oren A."/>
            <person name="Chaudhuri R.R."/>
            <person name="La Ragione R."/>
            <person name="Hildebrand F."/>
            <person name="Pallen M.J."/>
        </authorList>
    </citation>
    <scope>NUCLEOTIDE SEQUENCE</scope>
    <source>
        <strain evidence="1">3924</strain>
    </source>
</reference>
<reference evidence="1" key="1">
    <citation type="submission" date="2020-10" db="EMBL/GenBank/DDBJ databases">
        <authorList>
            <person name="Gilroy R."/>
        </authorList>
    </citation>
    <scope>NUCLEOTIDE SEQUENCE</scope>
    <source>
        <strain evidence="1">3924</strain>
    </source>
</reference>
<dbReference type="EMBL" id="JADIMV010000083">
    <property type="protein sequence ID" value="MBO8439993.1"/>
    <property type="molecule type" value="Genomic_DNA"/>
</dbReference>
<sequence>MSPVGGGDTLWSAYTLKYTNLVFCPENHCINYIDLNDGNVKCLIGDAGPSPQMAAVMPQDFGYKDIYSRHTVHWMAGETDIHTGGRLKTIPDGELASVRIGNWNTGAEADGIEYTVTISPDQSILLLKYAIVFEDPQHPTEEQPYFNLEIYDDEGRLIDPECGTASFYADMNAEGWNVEEQNGSTIVWKDWTTLGFDLSGMAGRDVKIRLITQDCTQGAHYGYAYFTLGCASGTIQGMSCGASPTMDLKAPDGFDYAWFLSDNMNDTLSTEQIYEAASDDDREYVCHCLFKEGGEGCQFELRTKVSPRFPFATFGWEHIPSDCGNRIQLTDQSHVVSRDEKGNTVHTDEEAETRVWTINGTEYEERHPLLTVPNEGGEIEIKLTAGISGGCYDDTTYTIEVPSILTETRETDTTLCYGETFAFCNPVQIFGAVRDTTIVCEIKNRYGCDSITIINLHVNPRSETTTVNDTICHGDMSDAGPEPVSGSGRYEYRLTNRYGCDSTVIVNVTELPEVLFSCTAEPETEPRNGKIEITCAEENFRYSIDGVTGGRLDSLSGGEYEIVVFNSHGCASRPQTVTVGRVCVDITIDTSAIWAACADDSILPVGYTYTQGIPTEYGIRYGDKARQAGFANIREEFSGSDIRITIPDSCRPDIYDAVVFVGDKVCDTLYFPIGFEIHYPKSIVRQKWNNVLAVTNGQYNGGYTFTAFQWYKDGNPIAGETGSYLYLGEGNTLDTTALYHAVLTRAEDGITLPTCPLTPETRSDATQYPMQTEATAGGKMMIANVKGQSTARLYSVSGILCSETEIDAWHNELTVPDMPGVYILTIEQEGRTTPYKILVR</sequence>
<protein>
    <submittedName>
        <fullName evidence="1">T9SS type A sorting domain-containing protein</fullName>
    </submittedName>
</protein>
<accession>A0A940IE64</accession>
<dbReference type="AlphaFoldDB" id="A0A940IE64"/>
<proteinExistence type="predicted"/>